<comment type="caution">
    <text evidence="14">The sequence shown here is derived from an EMBL/GenBank/DDBJ whole genome shotgun (WGS) entry which is preliminary data.</text>
</comment>
<comment type="subcellular location">
    <subcellularLocation>
        <location evidence="1 11">Cytoplasm</location>
    </subcellularLocation>
</comment>
<dbReference type="InterPro" id="IPR008909">
    <property type="entry name" value="DALR_anticod-bd"/>
</dbReference>
<dbReference type="PROSITE" id="PS50861">
    <property type="entry name" value="AA_TRNA_LIGASE_II_GLYAB"/>
    <property type="match status" value="1"/>
</dbReference>
<accession>A0ABW4I6D6</accession>
<evidence type="ECO:0000256" key="12">
    <source>
        <dbReference type="SAM" id="MobiDB-lite"/>
    </source>
</evidence>
<evidence type="ECO:0000256" key="2">
    <source>
        <dbReference type="ARBA" id="ARBA00008226"/>
    </source>
</evidence>
<evidence type="ECO:0000259" key="13">
    <source>
        <dbReference type="Pfam" id="PF05746"/>
    </source>
</evidence>
<reference evidence="15" key="1">
    <citation type="journal article" date="2019" name="Int. J. Syst. Evol. Microbiol.">
        <title>The Global Catalogue of Microorganisms (GCM) 10K type strain sequencing project: providing services to taxonomists for standard genome sequencing and annotation.</title>
        <authorList>
            <consortium name="The Broad Institute Genomics Platform"/>
            <consortium name="The Broad Institute Genome Sequencing Center for Infectious Disease"/>
            <person name="Wu L."/>
            <person name="Ma J."/>
        </authorList>
    </citation>
    <scope>NUCLEOTIDE SEQUENCE [LARGE SCALE GENOMIC DNA]</scope>
    <source>
        <strain evidence="15">CGMCC 1.16275</strain>
    </source>
</reference>
<evidence type="ECO:0000256" key="9">
    <source>
        <dbReference type="ARBA" id="ARBA00023146"/>
    </source>
</evidence>
<dbReference type="SUPFAM" id="SSF109604">
    <property type="entry name" value="HD-domain/PDEase-like"/>
    <property type="match status" value="1"/>
</dbReference>
<dbReference type="InterPro" id="IPR006194">
    <property type="entry name" value="Gly-tRNA-synth_heterodimer"/>
</dbReference>
<evidence type="ECO:0000313" key="14">
    <source>
        <dbReference type="EMBL" id="MFD1613011.1"/>
    </source>
</evidence>
<comment type="catalytic activity">
    <reaction evidence="10 11">
        <text>tRNA(Gly) + glycine + ATP = glycyl-tRNA(Gly) + AMP + diphosphate</text>
        <dbReference type="Rhea" id="RHEA:16013"/>
        <dbReference type="Rhea" id="RHEA-COMP:9664"/>
        <dbReference type="Rhea" id="RHEA-COMP:9683"/>
        <dbReference type="ChEBI" id="CHEBI:30616"/>
        <dbReference type="ChEBI" id="CHEBI:33019"/>
        <dbReference type="ChEBI" id="CHEBI:57305"/>
        <dbReference type="ChEBI" id="CHEBI:78442"/>
        <dbReference type="ChEBI" id="CHEBI:78522"/>
        <dbReference type="ChEBI" id="CHEBI:456215"/>
        <dbReference type="EC" id="6.1.1.14"/>
    </reaction>
</comment>
<keyword evidence="7 11" id="KW-0067">ATP-binding</keyword>
<keyword evidence="15" id="KW-1185">Reference proteome</keyword>
<evidence type="ECO:0000256" key="8">
    <source>
        <dbReference type="ARBA" id="ARBA00022917"/>
    </source>
</evidence>
<feature type="domain" description="DALR anticodon binding" evidence="13">
    <location>
        <begin position="743"/>
        <end position="824"/>
    </location>
</feature>
<dbReference type="GO" id="GO:0004820">
    <property type="term" value="F:glycine-tRNA ligase activity"/>
    <property type="evidence" value="ECO:0007669"/>
    <property type="project" value="UniProtKB-EC"/>
</dbReference>
<evidence type="ECO:0000256" key="7">
    <source>
        <dbReference type="ARBA" id="ARBA00022840"/>
    </source>
</evidence>
<keyword evidence="8 11" id="KW-0648">Protein biosynthesis</keyword>
<keyword evidence="6 11" id="KW-0547">Nucleotide-binding</keyword>
<gene>
    <name evidence="11 14" type="primary">glyS</name>
    <name evidence="14" type="ORF">ACFSCW_14495</name>
</gene>
<name>A0ABW4I6D6_9SPHN</name>
<sequence>MSDFLLELLSEEIPARMQERARADLARLFEAEIAKAGLKAEGIETFSTPRRLALIARSLPSETEAVREELKGPRTSAPPQALEGFLRKTGLTQDQLAERDGVYFAVIDKPGRPTADVLAEAIPAIVRAFPWPKSMRWGAASQSTESLRWVRPLQGIVALLGEDIVPFEIDGIGASLEKVGTGFSSGDATTKLRSGAATVGHRFHHPGPITIGSADDYADKLRMCHVIVDHEEREGIIATGATTATAQAGLTLVRDEALLKENAGLTEWPVPLLGSFDPAFLDVPPEVIQLTMATNQKYFALLDGEGRLAPNFVCTANIEASDGGAAIVAGNEKVLAARLSDAKFFWEQDLKVRLEDQAKKLDQIVFHEKLGTVADKVERVAKLARWLVEEGIVGADCSPAKAGAQESPEEQLDPGLRRGTEALADMTETAARLCKADLVTGMVGEFPELQGIMGGYYARAQGHPHAVADAIRDHYKPVGQGDEVPTAPVTVAVSLADKLDTLVCFFAIDEKPSGSKDPFAIRRSTIASQLLIVRNQLRPKLLPLFDKALYLLCDQNEDVRTGLQQLGQAAIEIARIEKLPLSKNYESALQLEVEQLSLEILEFFADRLKVQQREAGVRHDLIDAVFALGGEDDLVRLLARVRALQSFVERQEGRDLLAGYKRAANILKKEGWQSPSPARAGEGQAGAAGQGEGSPSPSHSAFAERAPPSPGTGEGMIQGIPQTGEEDPFVMAEDLRDAITAHEKVLSYTPDPAEQSLIAALDSAEPRARAAVAAEDFEGAMAALASLRAPVDAFFEKVTVNDADPAKREARLNLLARVRDAVHQVADFSRIEG</sequence>
<dbReference type="Pfam" id="PF05746">
    <property type="entry name" value="DALR_1"/>
    <property type="match status" value="1"/>
</dbReference>
<dbReference type="RefSeq" id="WP_380890672.1">
    <property type="nucleotide sequence ID" value="NZ_JBHUDY010000002.1"/>
</dbReference>
<keyword evidence="5 11" id="KW-0436">Ligase</keyword>
<evidence type="ECO:0000256" key="1">
    <source>
        <dbReference type="ARBA" id="ARBA00004496"/>
    </source>
</evidence>
<protein>
    <recommendedName>
        <fullName evidence="11">Glycine--tRNA ligase beta subunit</fullName>
        <ecNumber evidence="11">6.1.1.14</ecNumber>
    </recommendedName>
    <alternativeName>
        <fullName evidence="11">Glycyl-tRNA synthetase beta subunit</fullName>
        <shortName evidence="11">GlyRS</shortName>
    </alternativeName>
</protein>
<dbReference type="HAMAP" id="MF_00255">
    <property type="entry name" value="Gly_tRNA_synth_beta"/>
    <property type="match status" value="1"/>
</dbReference>
<evidence type="ECO:0000256" key="10">
    <source>
        <dbReference type="ARBA" id="ARBA00047937"/>
    </source>
</evidence>
<evidence type="ECO:0000313" key="15">
    <source>
        <dbReference type="Proteomes" id="UP001597115"/>
    </source>
</evidence>
<dbReference type="NCBIfam" id="TIGR00211">
    <property type="entry name" value="glyS"/>
    <property type="match status" value="1"/>
</dbReference>
<dbReference type="EC" id="6.1.1.14" evidence="11"/>
<feature type="compositionally biased region" description="Gly residues" evidence="12">
    <location>
        <begin position="683"/>
        <end position="692"/>
    </location>
</feature>
<comment type="subunit">
    <text evidence="3 11">Tetramer of two alpha and two beta subunits.</text>
</comment>
<evidence type="ECO:0000256" key="5">
    <source>
        <dbReference type="ARBA" id="ARBA00022598"/>
    </source>
</evidence>
<evidence type="ECO:0000256" key="3">
    <source>
        <dbReference type="ARBA" id="ARBA00011209"/>
    </source>
</evidence>
<dbReference type="Pfam" id="PF02092">
    <property type="entry name" value="tRNA_synt_2f"/>
    <property type="match status" value="1"/>
</dbReference>
<dbReference type="Proteomes" id="UP001597115">
    <property type="component" value="Unassembled WGS sequence"/>
</dbReference>
<dbReference type="PANTHER" id="PTHR30075">
    <property type="entry name" value="GLYCYL-TRNA SYNTHETASE"/>
    <property type="match status" value="1"/>
</dbReference>
<keyword evidence="9 11" id="KW-0030">Aminoacyl-tRNA synthetase</keyword>
<dbReference type="PANTHER" id="PTHR30075:SF2">
    <property type="entry name" value="GLYCINE--TRNA LIGASE, CHLOROPLASTIC_MITOCHONDRIAL 2"/>
    <property type="match status" value="1"/>
</dbReference>
<dbReference type="EMBL" id="JBHUDY010000002">
    <property type="protein sequence ID" value="MFD1613011.1"/>
    <property type="molecule type" value="Genomic_DNA"/>
</dbReference>
<organism evidence="14 15">
    <name type="scientific">Sphingomonas tabacisoli</name>
    <dbReference type="NCBI Taxonomy" id="2249466"/>
    <lineage>
        <taxon>Bacteria</taxon>
        <taxon>Pseudomonadati</taxon>
        <taxon>Pseudomonadota</taxon>
        <taxon>Alphaproteobacteria</taxon>
        <taxon>Sphingomonadales</taxon>
        <taxon>Sphingomonadaceae</taxon>
        <taxon>Sphingomonas</taxon>
    </lineage>
</organism>
<proteinExistence type="inferred from homology"/>
<feature type="region of interest" description="Disordered" evidence="12">
    <location>
        <begin position="671"/>
        <end position="722"/>
    </location>
</feature>
<dbReference type="InterPro" id="IPR015944">
    <property type="entry name" value="Gly-tRNA-synth_bsu"/>
</dbReference>
<evidence type="ECO:0000256" key="4">
    <source>
        <dbReference type="ARBA" id="ARBA00022490"/>
    </source>
</evidence>
<comment type="similarity">
    <text evidence="2 11">Belongs to the class-II aminoacyl-tRNA synthetase family.</text>
</comment>
<evidence type="ECO:0000256" key="6">
    <source>
        <dbReference type="ARBA" id="ARBA00022741"/>
    </source>
</evidence>
<evidence type="ECO:0000256" key="11">
    <source>
        <dbReference type="HAMAP-Rule" id="MF_00255"/>
    </source>
</evidence>
<keyword evidence="4 11" id="KW-0963">Cytoplasm</keyword>
<dbReference type="PRINTS" id="PR01045">
    <property type="entry name" value="TRNASYNTHGB"/>
</dbReference>